<evidence type="ECO:0000256" key="1">
    <source>
        <dbReference type="SAM" id="SignalP"/>
    </source>
</evidence>
<dbReference type="PANTHER" id="PTHR31137">
    <property type="entry name" value="PROTEIN PSIB-RELATED-RELATED"/>
    <property type="match status" value="1"/>
</dbReference>
<sequence>MKTPTTFNLLTAALAGSMLFAGSAVASESLTPAEDSTPDTIVLEGTLRDFKESHPDMQNPDKSFGVKTGLVEYYLDGPVGVGKPVLASGNSARGMITGEDSFNQWFRDVEGVNKTSSYSITLEPLSGSPGVFYFAREKQSSNADEKYFFPMDEVTDGEESWNDFRTESTGTHNFFFTYELRTLFTFTPRSKRDDPSQDLAFKFVGDDDVWVFINGQLAVDIGGVHGQATGEINLDDAAESLGLEPNGIYELVLFFAERHVTESNFRIETTLQLSTETEPLYD</sequence>
<evidence type="ECO:0000313" key="4">
    <source>
        <dbReference type="Proteomes" id="UP000541810"/>
    </source>
</evidence>
<proteinExistence type="predicted"/>
<dbReference type="InterPro" id="IPR037524">
    <property type="entry name" value="PA14/GLEYA"/>
</dbReference>
<accession>A0A7X0H543</accession>
<gene>
    <name evidence="3" type="ORF">HNQ40_001089</name>
</gene>
<evidence type="ECO:0000313" key="3">
    <source>
        <dbReference type="EMBL" id="MBB6429283.1"/>
    </source>
</evidence>
<feature type="signal peptide" evidence="1">
    <location>
        <begin position="1"/>
        <end position="26"/>
    </location>
</feature>
<dbReference type="GO" id="GO:0005576">
    <property type="term" value="C:extracellular region"/>
    <property type="evidence" value="ECO:0007669"/>
    <property type="project" value="TreeGrafter"/>
</dbReference>
<dbReference type="AlphaFoldDB" id="A0A7X0H543"/>
<dbReference type="PANTHER" id="PTHR31137:SF9">
    <property type="entry name" value="PA14 DOMAIN-CONTAINING PROTEIN"/>
    <property type="match status" value="1"/>
</dbReference>
<dbReference type="NCBIfam" id="TIGR02148">
    <property type="entry name" value="Fibro_Slime"/>
    <property type="match status" value="1"/>
</dbReference>
<evidence type="ECO:0000259" key="2">
    <source>
        <dbReference type="PROSITE" id="PS51820"/>
    </source>
</evidence>
<feature type="domain" description="PA14" evidence="2">
    <location>
        <begin position="126"/>
        <end position="282"/>
    </location>
</feature>
<protein>
    <submittedName>
        <fullName evidence="3">Fibro-slime domain-containing protein</fullName>
    </submittedName>
</protein>
<dbReference type="EMBL" id="JACHGY010000001">
    <property type="protein sequence ID" value="MBB6429283.1"/>
    <property type="molecule type" value="Genomic_DNA"/>
</dbReference>
<dbReference type="RefSeq" id="WP_184676869.1">
    <property type="nucleotide sequence ID" value="NZ_JACHGY010000001.1"/>
</dbReference>
<dbReference type="InterPro" id="IPR051154">
    <property type="entry name" value="Prespore-cell_inducing_factor"/>
</dbReference>
<feature type="chain" id="PRO_5031155829" evidence="1">
    <location>
        <begin position="27"/>
        <end position="282"/>
    </location>
</feature>
<name>A0A7X0H543_9BACT</name>
<organism evidence="3 4">
    <name type="scientific">Algisphaera agarilytica</name>
    <dbReference type="NCBI Taxonomy" id="1385975"/>
    <lineage>
        <taxon>Bacteria</taxon>
        <taxon>Pseudomonadati</taxon>
        <taxon>Planctomycetota</taxon>
        <taxon>Phycisphaerae</taxon>
        <taxon>Phycisphaerales</taxon>
        <taxon>Phycisphaeraceae</taxon>
        <taxon>Algisphaera</taxon>
    </lineage>
</organism>
<keyword evidence="4" id="KW-1185">Reference proteome</keyword>
<comment type="caution">
    <text evidence="3">The sequence shown here is derived from an EMBL/GenBank/DDBJ whole genome shotgun (WGS) entry which is preliminary data.</text>
</comment>
<dbReference type="InterPro" id="IPR011874">
    <property type="entry name" value="Fibro_Slime"/>
</dbReference>
<keyword evidence="1" id="KW-0732">Signal</keyword>
<dbReference type="PROSITE" id="PS51820">
    <property type="entry name" value="PA14"/>
    <property type="match status" value="1"/>
</dbReference>
<dbReference type="Proteomes" id="UP000541810">
    <property type="component" value="Unassembled WGS sequence"/>
</dbReference>
<reference evidence="3 4" key="1">
    <citation type="submission" date="2020-08" db="EMBL/GenBank/DDBJ databases">
        <title>Genomic Encyclopedia of Type Strains, Phase IV (KMG-IV): sequencing the most valuable type-strain genomes for metagenomic binning, comparative biology and taxonomic classification.</title>
        <authorList>
            <person name="Goeker M."/>
        </authorList>
    </citation>
    <scope>NUCLEOTIDE SEQUENCE [LARGE SCALE GENOMIC DNA]</scope>
    <source>
        <strain evidence="3 4">DSM 103725</strain>
    </source>
</reference>